<gene>
    <name evidence="2" type="ORF">ENU31_04245</name>
</gene>
<accession>A0A7C4D136</accession>
<evidence type="ECO:0000256" key="1">
    <source>
        <dbReference type="SAM" id="Phobius"/>
    </source>
</evidence>
<dbReference type="AlphaFoldDB" id="A0A7C4D136"/>
<keyword evidence="1" id="KW-0472">Membrane</keyword>
<comment type="caution">
    <text evidence="2">The sequence shown here is derived from an EMBL/GenBank/DDBJ whole genome shotgun (WGS) entry which is preliminary data.</text>
</comment>
<evidence type="ECO:0000313" key="2">
    <source>
        <dbReference type="EMBL" id="HGM07601.1"/>
    </source>
</evidence>
<keyword evidence="1" id="KW-0812">Transmembrane</keyword>
<feature type="transmembrane region" description="Helical" evidence="1">
    <location>
        <begin position="7"/>
        <end position="28"/>
    </location>
</feature>
<protein>
    <submittedName>
        <fullName evidence="2">Uncharacterized protein</fullName>
    </submittedName>
</protein>
<sequence length="134" mass="15072">MRGTSELFAILILTGVTTITFLASLYILPTYLKNYISIGMGHSLNTTLLGVSTDGHLKRIDSQLIVFIYNHGDNPITINYRVICTSESTYIVGEDNVYIDKNKLYVKTYNNVPIGICYLIVEEPNIIIYKVVES</sequence>
<reference evidence="2" key="1">
    <citation type="journal article" date="2020" name="mSystems">
        <title>Genome- and Community-Level Interaction Insights into Carbon Utilization and Element Cycling Functions of Hydrothermarchaeota in Hydrothermal Sediment.</title>
        <authorList>
            <person name="Zhou Z."/>
            <person name="Liu Y."/>
            <person name="Xu W."/>
            <person name="Pan J."/>
            <person name="Luo Z.H."/>
            <person name="Li M."/>
        </authorList>
    </citation>
    <scope>NUCLEOTIDE SEQUENCE [LARGE SCALE GENOMIC DNA]</scope>
    <source>
        <strain evidence="2">SpSt-658</strain>
    </source>
</reference>
<proteinExistence type="predicted"/>
<dbReference type="EMBL" id="DTCA01000128">
    <property type="protein sequence ID" value="HGM07601.1"/>
    <property type="molecule type" value="Genomic_DNA"/>
</dbReference>
<name>A0A7C4D136_9CREN</name>
<organism evidence="2">
    <name type="scientific">Ignisphaera aggregans</name>
    <dbReference type="NCBI Taxonomy" id="334771"/>
    <lineage>
        <taxon>Archaea</taxon>
        <taxon>Thermoproteota</taxon>
        <taxon>Thermoprotei</taxon>
        <taxon>Desulfurococcales</taxon>
        <taxon>Desulfurococcaceae</taxon>
        <taxon>Ignisphaera</taxon>
    </lineage>
</organism>
<keyword evidence="1" id="KW-1133">Transmembrane helix</keyword>